<dbReference type="InterPro" id="IPR051704">
    <property type="entry name" value="FAD_aromatic-hydroxylase"/>
</dbReference>
<dbReference type="PANTHER" id="PTHR46865:SF8">
    <property type="entry name" value="POSSIBLE OXIDOREDUCTASE"/>
    <property type="match status" value="1"/>
</dbReference>
<keyword evidence="3" id="KW-1185">Reference proteome</keyword>
<feature type="domain" description="FAD-binding" evidence="1">
    <location>
        <begin position="3"/>
        <end position="317"/>
    </location>
</feature>
<protein>
    <submittedName>
        <fullName evidence="2">2-polyprenyl-6-methoxyphenol hydroxylase-like FAD-dependent oxidoreductase</fullName>
    </submittedName>
</protein>
<dbReference type="Gene3D" id="3.30.9.10">
    <property type="entry name" value="D-Amino Acid Oxidase, subunit A, domain 2"/>
    <property type="match status" value="1"/>
</dbReference>
<dbReference type="InterPro" id="IPR036188">
    <property type="entry name" value="FAD/NAD-bd_sf"/>
</dbReference>
<comment type="caution">
    <text evidence="2">The sequence shown here is derived from an EMBL/GenBank/DDBJ whole genome shotgun (WGS) entry which is preliminary data.</text>
</comment>
<gene>
    <name evidence="2" type="ORF">JOF39_002735</name>
</gene>
<sequence>MRALIVGAGIAGLVAARQLGVAGWSVDVLERAPGPRPEGYMMDFFGPGVRAAERIGLYPYLAQAAHRVRAAAYVDVDGRETARLDYEQFSALAGGNVLSLLRPDLETAALRALGDAPAGGIHLHYGCRAARVVQRPGAVALVAEDQHGQSRWFEADLLIGADGLHSRVREGVFGPESGWLRDLGMRAAAYIVAEPEINAGARHRFVLTDSIGRTAAYYGLRDGRVATLLVYRALPGDPHNARDRLRRHFTGLGATVDRLLQLCPQEPYDDVVAQVVMPRLSHGNTVLLGDAGGAVSLLAGQGGSLAVAGAAQLAASLENLEDPGWIPAALAGFSARWQLTVRSAQASGRRAAASFLPATRAGLLLRRWVIRSSSVPPLDRLIARRIVASLAK</sequence>
<evidence type="ECO:0000259" key="1">
    <source>
        <dbReference type="Pfam" id="PF01494"/>
    </source>
</evidence>
<dbReference type="PANTHER" id="PTHR46865">
    <property type="entry name" value="OXIDOREDUCTASE-RELATED"/>
    <property type="match status" value="1"/>
</dbReference>
<organism evidence="2 3">
    <name type="scientific">Glutamicibacter protophormiae</name>
    <name type="common">Brevibacterium protophormiae</name>
    <dbReference type="NCBI Taxonomy" id="37930"/>
    <lineage>
        <taxon>Bacteria</taxon>
        <taxon>Bacillati</taxon>
        <taxon>Actinomycetota</taxon>
        <taxon>Actinomycetes</taxon>
        <taxon>Micrococcales</taxon>
        <taxon>Micrococcaceae</taxon>
        <taxon>Glutamicibacter</taxon>
    </lineage>
</organism>
<evidence type="ECO:0000313" key="3">
    <source>
        <dbReference type="Proteomes" id="UP001195422"/>
    </source>
</evidence>
<dbReference type="InterPro" id="IPR002938">
    <property type="entry name" value="FAD-bd"/>
</dbReference>
<proteinExistence type="predicted"/>
<name>A0ABS4XT19_GLUPR</name>
<accession>A0ABS4XT19</accession>
<dbReference type="Gene3D" id="3.50.50.60">
    <property type="entry name" value="FAD/NAD(P)-binding domain"/>
    <property type="match status" value="1"/>
</dbReference>
<dbReference type="SUPFAM" id="SSF51905">
    <property type="entry name" value="FAD/NAD(P)-binding domain"/>
    <property type="match status" value="1"/>
</dbReference>
<evidence type="ECO:0000313" key="2">
    <source>
        <dbReference type="EMBL" id="MBP2399654.1"/>
    </source>
</evidence>
<reference evidence="2 3" key="1">
    <citation type="submission" date="2021-03" db="EMBL/GenBank/DDBJ databases">
        <title>Sequencing the genomes of 1000 actinobacteria strains.</title>
        <authorList>
            <person name="Klenk H.-P."/>
        </authorList>
    </citation>
    <scope>NUCLEOTIDE SEQUENCE [LARGE SCALE GENOMIC DNA]</scope>
    <source>
        <strain evidence="2 3">DSM 20168</strain>
    </source>
</reference>
<dbReference type="Proteomes" id="UP001195422">
    <property type="component" value="Unassembled WGS sequence"/>
</dbReference>
<dbReference type="EMBL" id="JAGIOJ010000001">
    <property type="protein sequence ID" value="MBP2399654.1"/>
    <property type="molecule type" value="Genomic_DNA"/>
</dbReference>
<dbReference type="PRINTS" id="PR00420">
    <property type="entry name" value="RNGMNOXGNASE"/>
</dbReference>
<dbReference type="RefSeq" id="WP_188948242.1">
    <property type="nucleotide sequence ID" value="NZ_BMPH01000006.1"/>
</dbReference>
<dbReference type="Pfam" id="PF01494">
    <property type="entry name" value="FAD_binding_3"/>
    <property type="match status" value="1"/>
</dbReference>